<evidence type="ECO:0000256" key="13">
    <source>
        <dbReference type="ARBA" id="ARBA00042334"/>
    </source>
</evidence>
<dbReference type="GO" id="GO:0004758">
    <property type="term" value="F:serine C-palmitoyltransferase activity"/>
    <property type="evidence" value="ECO:0007669"/>
    <property type="project" value="TreeGrafter"/>
</dbReference>
<keyword evidence="4 16" id="KW-0812">Transmembrane</keyword>
<keyword evidence="8" id="KW-0443">Lipid metabolism</keyword>
<dbReference type="GO" id="GO:0007029">
    <property type="term" value="P:endoplasmic reticulum organization"/>
    <property type="evidence" value="ECO:0007669"/>
    <property type="project" value="TreeGrafter"/>
</dbReference>
<keyword evidence="6" id="KW-0746">Sphingolipid metabolism</keyword>
<evidence type="ECO:0000256" key="3">
    <source>
        <dbReference type="ARBA" id="ARBA00004991"/>
    </source>
</evidence>
<name>M7BAV9_CHEMY</name>
<evidence type="ECO:0000256" key="15">
    <source>
        <dbReference type="ARBA" id="ARBA00046416"/>
    </source>
</evidence>
<evidence type="ECO:0000256" key="8">
    <source>
        <dbReference type="ARBA" id="ARBA00023098"/>
    </source>
</evidence>
<dbReference type="InterPro" id="IPR024512">
    <property type="entry name" value="Ser_palmitoyltrfase_ssu-like"/>
</dbReference>
<keyword evidence="7 16" id="KW-1133">Transmembrane helix</keyword>
<comment type="pathway">
    <text evidence="2">Lipid metabolism; sphingolipid metabolism.</text>
</comment>
<evidence type="ECO:0000256" key="16">
    <source>
        <dbReference type="SAM" id="Phobius"/>
    </source>
</evidence>
<organism evidence="17 18">
    <name type="scientific">Chelonia mydas</name>
    <name type="common">Green sea-turtle</name>
    <name type="synonym">Chelonia agassizi</name>
    <dbReference type="NCBI Taxonomy" id="8469"/>
    <lineage>
        <taxon>Eukaryota</taxon>
        <taxon>Metazoa</taxon>
        <taxon>Chordata</taxon>
        <taxon>Craniata</taxon>
        <taxon>Vertebrata</taxon>
        <taxon>Euteleostomi</taxon>
        <taxon>Archelosauria</taxon>
        <taxon>Testudinata</taxon>
        <taxon>Testudines</taxon>
        <taxon>Cryptodira</taxon>
        <taxon>Durocryptodira</taxon>
        <taxon>Americhelydia</taxon>
        <taxon>Chelonioidea</taxon>
        <taxon>Cheloniidae</taxon>
        <taxon>Chelonia</taxon>
    </lineage>
</organism>
<evidence type="ECO:0000256" key="14">
    <source>
        <dbReference type="ARBA" id="ARBA00045772"/>
    </source>
</evidence>
<dbReference type="GO" id="GO:0017059">
    <property type="term" value="C:serine palmitoyltransferase complex"/>
    <property type="evidence" value="ECO:0007669"/>
    <property type="project" value="TreeGrafter"/>
</dbReference>
<comment type="similarity">
    <text evidence="10">Belongs to the SPTSS family. SPTSSB subfamily.</text>
</comment>
<evidence type="ECO:0000256" key="1">
    <source>
        <dbReference type="ARBA" id="ARBA00004477"/>
    </source>
</evidence>
<protein>
    <recommendedName>
        <fullName evidence="11">Serine palmitoyltransferase small subunit B</fullName>
    </recommendedName>
    <alternativeName>
        <fullName evidence="13">Protein ADMP</fullName>
    </alternativeName>
    <alternativeName>
        <fullName evidence="12">Small subunit of serine palmitoyltransferase B</fullName>
    </alternativeName>
</protein>
<accession>M7BAV9</accession>
<evidence type="ECO:0000313" key="18">
    <source>
        <dbReference type="Proteomes" id="UP000031443"/>
    </source>
</evidence>
<comment type="function">
    <text evidence="14">Component of the serine palmitoyltransferase multisubunit enzyme (SPT) that catalyzes the initial and rate-limiting step in sphingolipid biosynthesis by condensing L-serine and activated acyl-CoA (most commonly palmitoyl-CoA) to form long-chain bases. The SPT complex is composed of SPTLC1, SPTLC2 or SPTLC3 and SPTSSA or SPTSSB. Within this complex, the heterodimer consisting of SPTLC1 and SPTLC2/SPTLC3 forms the catalytic core. Within the SPT complex, SPTSSB stimulates the catalytic activity and plays a role in substrate specificity. SPT complexes with this subunit showing a preference for longer acyl-CoAs. The SPTLC1-SPTLC2-SPTSSB complex shows a strong preference for C18-CoA substrate, while the SPTLC1-SPTLC3-SPTSSB isozyme displays an ability to use a broader range of acyl-CoAs, without apparent preference.</text>
</comment>
<dbReference type="Pfam" id="PF11779">
    <property type="entry name" value="SPT_ssu-like"/>
    <property type="match status" value="1"/>
</dbReference>
<evidence type="ECO:0000256" key="4">
    <source>
        <dbReference type="ARBA" id="ARBA00022692"/>
    </source>
</evidence>
<keyword evidence="9 16" id="KW-0472">Membrane</keyword>
<evidence type="ECO:0000256" key="10">
    <source>
        <dbReference type="ARBA" id="ARBA00038059"/>
    </source>
</evidence>
<dbReference type="Proteomes" id="UP000031443">
    <property type="component" value="Unassembled WGS sequence"/>
</dbReference>
<dbReference type="PANTHER" id="PTHR28612">
    <property type="entry name" value="SERINE PALMITOYLTRANSFERASE SMALL SUBUNIT B"/>
    <property type="match status" value="1"/>
</dbReference>
<evidence type="ECO:0000256" key="2">
    <source>
        <dbReference type="ARBA" id="ARBA00004760"/>
    </source>
</evidence>
<evidence type="ECO:0000256" key="12">
    <source>
        <dbReference type="ARBA" id="ARBA00041982"/>
    </source>
</evidence>
<dbReference type="GO" id="GO:0046513">
    <property type="term" value="P:ceramide biosynthetic process"/>
    <property type="evidence" value="ECO:0007669"/>
    <property type="project" value="TreeGrafter"/>
</dbReference>
<comment type="subunit">
    <text evidence="15">Component of the serine palmitoyltransferase (SPT) complex, which is composed of SPTLC1, SPTLC2 or SPTLC3 and SPTSSA or SPTSSB. The heterodimer consisting of SPTLC1 and SPTLC2/SPTLC3 forms the catalytic core of the enzyme, while SPTSSA or SPTSSB subunits determine substrate specificity. SPT also interacts with ORMDL proteins, especially ORMDL3, which negatively regulate SPT activity in the presence of ceramides.</text>
</comment>
<comment type="pathway">
    <text evidence="3">Sphingolipid metabolism.</text>
</comment>
<evidence type="ECO:0000256" key="9">
    <source>
        <dbReference type="ARBA" id="ARBA00023136"/>
    </source>
</evidence>
<evidence type="ECO:0000256" key="7">
    <source>
        <dbReference type="ARBA" id="ARBA00022989"/>
    </source>
</evidence>
<dbReference type="GO" id="GO:0005789">
    <property type="term" value="C:endoplasmic reticulum membrane"/>
    <property type="evidence" value="ECO:0007669"/>
    <property type="project" value="UniProtKB-SubCell"/>
</dbReference>
<gene>
    <name evidence="17" type="ORF">UY3_10124</name>
</gene>
<dbReference type="EMBL" id="KB539019">
    <property type="protein sequence ID" value="EMP32715.1"/>
    <property type="molecule type" value="Genomic_DNA"/>
</dbReference>
<reference evidence="18" key="1">
    <citation type="journal article" date="2013" name="Nat. Genet.">
        <title>The draft genomes of soft-shell turtle and green sea turtle yield insights into the development and evolution of the turtle-specific body plan.</title>
        <authorList>
            <person name="Wang Z."/>
            <person name="Pascual-Anaya J."/>
            <person name="Zadissa A."/>
            <person name="Li W."/>
            <person name="Niimura Y."/>
            <person name="Huang Z."/>
            <person name="Li C."/>
            <person name="White S."/>
            <person name="Xiong Z."/>
            <person name="Fang D."/>
            <person name="Wang B."/>
            <person name="Ming Y."/>
            <person name="Chen Y."/>
            <person name="Zheng Y."/>
            <person name="Kuraku S."/>
            <person name="Pignatelli M."/>
            <person name="Herrero J."/>
            <person name="Beal K."/>
            <person name="Nozawa M."/>
            <person name="Li Q."/>
            <person name="Wang J."/>
            <person name="Zhang H."/>
            <person name="Yu L."/>
            <person name="Shigenobu S."/>
            <person name="Wang J."/>
            <person name="Liu J."/>
            <person name="Flicek P."/>
            <person name="Searle S."/>
            <person name="Wang J."/>
            <person name="Kuratani S."/>
            <person name="Yin Y."/>
            <person name="Aken B."/>
            <person name="Zhang G."/>
            <person name="Irie N."/>
        </authorList>
    </citation>
    <scope>NUCLEOTIDE SEQUENCE [LARGE SCALE GENOMIC DNA]</scope>
</reference>
<feature type="transmembrane region" description="Helical" evidence="16">
    <location>
        <begin position="32"/>
        <end position="53"/>
    </location>
</feature>
<comment type="subcellular location">
    <subcellularLocation>
        <location evidence="1">Endoplasmic reticulum membrane</location>
        <topology evidence="1">Multi-pass membrane protein</topology>
    </subcellularLocation>
</comment>
<sequence length="80" mass="9512">MAVKRLMTYLYWLYYQYKLITCSELMVPCEKLVFYTVIVPMLAAIVYMVYIFITMQINLAFQFFLLVFGNQPESTVSIIK</sequence>
<keyword evidence="5" id="KW-0256">Endoplasmic reticulum</keyword>
<evidence type="ECO:0000313" key="17">
    <source>
        <dbReference type="EMBL" id="EMP32715.1"/>
    </source>
</evidence>
<dbReference type="AlphaFoldDB" id="M7BAV9"/>
<proteinExistence type="inferred from homology"/>
<evidence type="ECO:0000256" key="11">
    <source>
        <dbReference type="ARBA" id="ARBA00041140"/>
    </source>
</evidence>
<feature type="non-terminal residue" evidence="17">
    <location>
        <position position="80"/>
    </location>
</feature>
<dbReference type="PANTHER" id="PTHR28612:SF1">
    <property type="entry name" value="SERINE PALMITOYLTRANSFERASE SMALL SUBUNIT B"/>
    <property type="match status" value="1"/>
</dbReference>
<keyword evidence="18" id="KW-1185">Reference proteome</keyword>
<evidence type="ECO:0000256" key="5">
    <source>
        <dbReference type="ARBA" id="ARBA00022824"/>
    </source>
</evidence>
<evidence type="ECO:0000256" key="6">
    <source>
        <dbReference type="ARBA" id="ARBA00022919"/>
    </source>
</evidence>
<keyword evidence="17" id="KW-0808">Transferase</keyword>